<dbReference type="Gene3D" id="3.20.20.450">
    <property type="entry name" value="EAL domain"/>
    <property type="match status" value="1"/>
</dbReference>
<dbReference type="PANTHER" id="PTHR44757">
    <property type="entry name" value="DIGUANYLATE CYCLASE DGCP"/>
    <property type="match status" value="1"/>
</dbReference>
<dbReference type="SUPFAM" id="SSF55073">
    <property type="entry name" value="Nucleotide cyclase"/>
    <property type="match status" value="1"/>
</dbReference>
<sequence>MEVSRKIQILKSIDILSFLHEATLERLAEESLEMFLHPKEKLFIEGEEGKTMYIILEGEIRIFKKELDITVMGPGSIFGEMALIENQPRSASAEALGQVELLEIDEEQFQRYFAGQPQVLMALMKTMSARFRRSLGNPVAPIMIEDQIDPLERLDHMEDPVLLVNANTFKIIKGSPPAIDQFGYSQEEISNLSLLDCLVKFDESSLKTIIAPILNQTRSQSSIEAEIKKKNGETMPVEIKIRPTNSNNAVPMIMTWVSDISGKKHIEDTIRQMAYYDPLTGLPNRNLLNDRLAVSLARARRNGEKVAIMFLDLDNFKTINDTLGHDMGDLLLKDVAKKLQHTLRQEDTVARMGGDEFIVVAPEIKSTEDAGILAQKILHQFLDAIVIENQELFVGCSIGISTFPEDGTDSKTLLKNADMALYRAKDRGKNNFQLYTPALNFKAMERMAIEKNLRKAVEREEFDLVFQPKVELATGKIVGLEGLLRWDSPELGRVMPVAFIPVAEDTRIIIQIGSWTIRRACQQIREWIDAGLPPVSIAINLSGVQFAHPQLLKEIRKSLHEFDVSPDYLQLEITETILMKDTDLAADILRQLEELGIKAAIDDFGTGYSSLNYLKNLPIHYLKIDRTFVRDYSQGTNSAITKTIVGLGQSLGLKTIAEGIESEEQKQFLLEIGCEEGQGYLFSPPVSSKEVTGLLIEKKTY</sequence>
<gene>
    <name evidence="5" type="ORF">G3M70_03095</name>
</gene>
<dbReference type="PROSITE" id="PS50113">
    <property type="entry name" value="PAC"/>
    <property type="match status" value="1"/>
</dbReference>
<feature type="domain" description="GGDEF" evidence="4">
    <location>
        <begin position="304"/>
        <end position="437"/>
    </location>
</feature>
<dbReference type="NCBIfam" id="TIGR00254">
    <property type="entry name" value="GGDEF"/>
    <property type="match status" value="1"/>
</dbReference>
<dbReference type="SUPFAM" id="SSF141868">
    <property type="entry name" value="EAL domain-like"/>
    <property type="match status" value="1"/>
</dbReference>
<dbReference type="InterPro" id="IPR043128">
    <property type="entry name" value="Rev_trsase/Diguanyl_cyclase"/>
</dbReference>
<dbReference type="InterPro" id="IPR018488">
    <property type="entry name" value="cNMP-bd_CS"/>
</dbReference>
<feature type="domain" description="PAC" evidence="2">
    <location>
        <begin position="221"/>
        <end position="272"/>
    </location>
</feature>
<dbReference type="SUPFAM" id="SSF55785">
    <property type="entry name" value="PYP-like sensor domain (PAS domain)"/>
    <property type="match status" value="1"/>
</dbReference>
<dbReference type="CDD" id="cd01948">
    <property type="entry name" value="EAL"/>
    <property type="match status" value="1"/>
</dbReference>
<dbReference type="PROSITE" id="PS50883">
    <property type="entry name" value="EAL"/>
    <property type="match status" value="1"/>
</dbReference>
<reference evidence="5 6" key="1">
    <citation type="submission" date="2020-02" db="EMBL/GenBank/DDBJ databases">
        <title>Genomic and physiological characterization of two novel Nitrospinaceae genera.</title>
        <authorList>
            <person name="Mueller A.J."/>
            <person name="Jung M.-Y."/>
            <person name="Strachan C.R."/>
            <person name="Herbold C.W."/>
            <person name="Kirkegaard R.H."/>
            <person name="Daims H."/>
        </authorList>
    </citation>
    <scope>NUCLEOTIDE SEQUENCE [LARGE SCALE GENOMIC DNA]</scope>
    <source>
        <strain evidence="5">EB</strain>
    </source>
</reference>
<dbReference type="Pfam" id="PF00990">
    <property type="entry name" value="GGDEF"/>
    <property type="match status" value="1"/>
</dbReference>
<protein>
    <submittedName>
        <fullName evidence="5">EAL domain-containing protein</fullName>
    </submittedName>
</protein>
<feature type="domain" description="Cyclic nucleotide-binding" evidence="1">
    <location>
        <begin position="15"/>
        <end position="130"/>
    </location>
</feature>
<dbReference type="InterPro" id="IPR014710">
    <property type="entry name" value="RmlC-like_jellyroll"/>
</dbReference>
<dbReference type="FunFam" id="3.30.70.270:FF:000001">
    <property type="entry name" value="Diguanylate cyclase domain protein"/>
    <property type="match status" value="1"/>
</dbReference>
<evidence type="ECO:0000259" key="4">
    <source>
        <dbReference type="PROSITE" id="PS50887"/>
    </source>
</evidence>
<dbReference type="CDD" id="cd00130">
    <property type="entry name" value="PAS"/>
    <property type="match status" value="1"/>
</dbReference>
<evidence type="ECO:0000313" key="6">
    <source>
        <dbReference type="Proteomes" id="UP000594688"/>
    </source>
</evidence>
<dbReference type="InterPro" id="IPR018490">
    <property type="entry name" value="cNMP-bd_dom_sf"/>
</dbReference>
<dbReference type="Pfam" id="PF00027">
    <property type="entry name" value="cNMP_binding"/>
    <property type="match status" value="1"/>
</dbReference>
<name>A0A7T0BTY2_9BACT</name>
<evidence type="ECO:0000259" key="1">
    <source>
        <dbReference type="PROSITE" id="PS50042"/>
    </source>
</evidence>
<dbReference type="AlphaFoldDB" id="A0A7T0BTY2"/>
<dbReference type="InterPro" id="IPR029787">
    <property type="entry name" value="Nucleotide_cyclase"/>
</dbReference>
<dbReference type="CDD" id="cd01949">
    <property type="entry name" value="GGDEF"/>
    <property type="match status" value="1"/>
</dbReference>
<dbReference type="InterPro" id="IPR035919">
    <property type="entry name" value="EAL_sf"/>
</dbReference>
<dbReference type="InterPro" id="IPR000700">
    <property type="entry name" value="PAS-assoc_C"/>
</dbReference>
<evidence type="ECO:0000313" key="5">
    <source>
        <dbReference type="EMBL" id="QPJ60929.1"/>
    </source>
</evidence>
<dbReference type="InterPro" id="IPR035965">
    <property type="entry name" value="PAS-like_dom_sf"/>
</dbReference>
<dbReference type="KEGG" id="nli:G3M70_03095"/>
<dbReference type="CDD" id="cd00038">
    <property type="entry name" value="CAP_ED"/>
    <property type="match status" value="1"/>
</dbReference>
<dbReference type="Gene3D" id="2.60.120.10">
    <property type="entry name" value="Jelly Rolls"/>
    <property type="match status" value="1"/>
</dbReference>
<dbReference type="Pfam" id="PF13426">
    <property type="entry name" value="PAS_9"/>
    <property type="match status" value="1"/>
</dbReference>
<dbReference type="SMART" id="SM00267">
    <property type="entry name" value="GGDEF"/>
    <property type="match status" value="1"/>
</dbReference>
<accession>A0A7T0BTY2</accession>
<evidence type="ECO:0000259" key="2">
    <source>
        <dbReference type="PROSITE" id="PS50113"/>
    </source>
</evidence>
<dbReference type="Gene3D" id="3.30.450.20">
    <property type="entry name" value="PAS domain"/>
    <property type="match status" value="1"/>
</dbReference>
<dbReference type="GO" id="GO:0003824">
    <property type="term" value="F:catalytic activity"/>
    <property type="evidence" value="ECO:0007669"/>
    <property type="project" value="UniProtKB-ARBA"/>
</dbReference>
<dbReference type="InterPro" id="IPR052155">
    <property type="entry name" value="Biofilm_reg_signaling"/>
</dbReference>
<dbReference type="NCBIfam" id="TIGR00229">
    <property type="entry name" value="sensory_box"/>
    <property type="match status" value="1"/>
</dbReference>
<dbReference type="SMART" id="SM00052">
    <property type="entry name" value="EAL"/>
    <property type="match status" value="1"/>
</dbReference>
<dbReference type="InterPro" id="IPR000160">
    <property type="entry name" value="GGDEF_dom"/>
</dbReference>
<proteinExistence type="predicted"/>
<dbReference type="InterPro" id="IPR000595">
    <property type="entry name" value="cNMP-bd_dom"/>
</dbReference>
<dbReference type="InterPro" id="IPR001633">
    <property type="entry name" value="EAL_dom"/>
</dbReference>
<dbReference type="SMART" id="SM00100">
    <property type="entry name" value="cNMP"/>
    <property type="match status" value="1"/>
</dbReference>
<dbReference type="PROSITE" id="PS50042">
    <property type="entry name" value="CNMP_BINDING_3"/>
    <property type="match status" value="1"/>
</dbReference>
<dbReference type="SUPFAM" id="SSF51206">
    <property type="entry name" value="cAMP-binding domain-like"/>
    <property type="match status" value="1"/>
</dbReference>
<evidence type="ECO:0000259" key="3">
    <source>
        <dbReference type="PROSITE" id="PS50883"/>
    </source>
</evidence>
<dbReference type="PROSITE" id="PS00889">
    <property type="entry name" value="CNMP_BINDING_2"/>
    <property type="match status" value="1"/>
</dbReference>
<dbReference type="Pfam" id="PF00563">
    <property type="entry name" value="EAL"/>
    <property type="match status" value="1"/>
</dbReference>
<feature type="domain" description="EAL" evidence="3">
    <location>
        <begin position="446"/>
        <end position="699"/>
    </location>
</feature>
<organism evidence="5 6">
    <name type="scientific">Candidatus Nitronauta litoralis</name>
    <dbReference type="NCBI Taxonomy" id="2705533"/>
    <lineage>
        <taxon>Bacteria</taxon>
        <taxon>Pseudomonadati</taxon>
        <taxon>Nitrospinota/Tectimicrobiota group</taxon>
        <taxon>Nitrospinota</taxon>
        <taxon>Nitrospinia</taxon>
        <taxon>Nitrospinales</taxon>
        <taxon>Nitrospinaceae</taxon>
        <taxon>Candidatus Nitronauta</taxon>
    </lineage>
</organism>
<dbReference type="PANTHER" id="PTHR44757:SF2">
    <property type="entry name" value="BIOFILM ARCHITECTURE MAINTENANCE PROTEIN MBAA"/>
    <property type="match status" value="1"/>
</dbReference>
<dbReference type="PROSITE" id="PS50887">
    <property type="entry name" value="GGDEF"/>
    <property type="match status" value="1"/>
</dbReference>
<dbReference type="InterPro" id="IPR000014">
    <property type="entry name" value="PAS"/>
</dbReference>
<dbReference type="Proteomes" id="UP000594688">
    <property type="component" value="Chromosome"/>
</dbReference>
<dbReference type="EMBL" id="CP048685">
    <property type="protein sequence ID" value="QPJ60929.1"/>
    <property type="molecule type" value="Genomic_DNA"/>
</dbReference>
<dbReference type="Gene3D" id="3.30.70.270">
    <property type="match status" value="1"/>
</dbReference>